<feature type="transmembrane region" description="Helical" evidence="5">
    <location>
        <begin position="329"/>
        <end position="353"/>
    </location>
</feature>
<evidence type="ECO:0000256" key="4">
    <source>
        <dbReference type="ARBA" id="ARBA00023136"/>
    </source>
</evidence>
<evidence type="ECO:0000313" key="6">
    <source>
        <dbReference type="EMBL" id="MSS59523.1"/>
    </source>
</evidence>
<evidence type="ECO:0000256" key="5">
    <source>
        <dbReference type="SAM" id="Phobius"/>
    </source>
</evidence>
<dbReference type="CDD" id="cd13128">
    <property type="entry name" value="MATE_Wzx_like"/>
    <property type="match status" value="1"/>
</dbReference>
<keyword evidence="3 5" id="KW-1133">Transmembrane helix</keyword>
<feature type="transmembrane region" description="Helical" evidence="5">
    <location>
        <begin position="242"/>
        <end position="269"/>
    </location>
</feature>
<evidence type="ECO:0000313" key="7">
    <source>
        <dbReference type="Proteomes" id="UP000461880"/>
    </source>
</evidence>
<feature type="transmembrane region" description="Helical" evidence="5">
    <location>
        <begin position="290"/>
        <end position="317"/>
    </location>
</feature>
<feature type="transmembrane region" description="Helical" evidence="5">
    <location>
        <begin position="12"/>
        <end position="32"/>
    </location>
</feature>
<evidence type="ECO:0000256" key="2">
    <source>
        <dbReference type="ARBA" id="ARBA00022692"/>
    </source>
</evidence>
<feature type="transmembrane region" description="Helical" evidence="5">
    <location>
        <begin position="386"/>
        <end position="404"/>
    </location>
</feature>
<feature type="transmembrane region" description="Helical" evidence="5">
    <location>
        <begin position="115"/>
        <end position="136"/>
    </location>
</feature>
<feature type="transmembrane region" description="Helical" evidence="5">
    <location>
        <begin position="87"/>
        <end position="109"/>
    </location>
</feature>
<feature type="transmembrane region" description="Helical" evidence="5">
    <location>
        <begin position="213"/>
        <end position="230"/>
    </location>
</feature>
<comment type="subcellular location">
    <subcellularLocation>
        <location evidence="1">Membrane</location>
        <topology evidence="1">Multi-pass membrane protein</topology>
    </subcellularLocation>
</comment>
<evidence type="ECO:0000256" key="1">
    <source>
        <dbReference type="ARBA" id="ARBA00004141"/>
    </source>
</evidence>
<keyword evidence="7" id="KW-1185">Reference proteome</keyword>
<feature type="transmembrane region" description="Helical" evidence="5">
    <location>
        <begin position="143"/>
        <end position="165"/>
    </location>
</feature>
<keyword evidence="4 5" id="KW-0472">Membrane</keyword>
<dbReference type="PANTHER" id="PTHR43424">
    <property type="entry name" value="LOCUS PUTATIVE PROTEIN 1-RELATED"/>
    <property type="match status" value="1"/>
</dbReference>
<dbReference type="Proteomes" id="UP000461880">
    <property type="component" value="Unassembled WGS sequence"/>
</dbReference>
<feature type="transmembrane region" description="Helical" evidence="5">
    <location>
        <begin position="360"/>
        <end position="380"/>
    </location>
</feature>
<dbReference type="InterPro" id="IPR002797">
    <property type="entry name" value="Polysacc_synth"/>
</dbReference>
<comment type="caution">
    <text evidence="6">The sequence shown here is derived from an EMBL/GenBank/DDBJ whole genome shotgun (WGS) entry which is preliminary data.</text>
</comment>
<dbReference type="InterPro" id="IPR052556">
    <property type="entry name" value="PolySynth_Transporter"/>
</dbReference>
<evidence type="ECO:0000256" key="3">
    <source>
        <dbReference type="ARBA" id="ARBA00022989"/>
    </source>
</evidence>
<gene>
    <name evidence="6" type="ORF">FYJ51_11530</name>
</gene>
<dbReference type="GO" id="GO:0016020">
    <property type="term" value="C:membrane"/>
    <property type="evidence" value="ECO:0007669"/>
    <property type="project" value="UniProtKB-SubCell"/>
</dbReference>
<dbReference type="Pfam" id="PF01943">
    <property type="entry name" value="Polysacc_synt"/>
    <property type="match status" value="1"/>
</dbReference>
<accession>A0A7X2TH76</accession>
<name>A0A7X2TH76_9FIRM</name>
<feature type="transmembrane region" description="Helical" evidence="5">
    <location>
        <begin position="44"/>
        <end position="66"/>
    </location>
</feature>
<keyword evidence="2 5" id="KW-0812">Transmembrane</keyword>
<dbReference type="AlphaFoldDB" id="A0A7X2TH76"/>
<feature type="transmembrane region" description="Helical" evidence="5">
    <location>
        <begin position="171"/>
        <end position="192"/>
    </location>
</feature>
<protein>
    <submittedName>
        <fullName evidence="6">Flippase</fullName>
    </submittedName>
</protein>
<organism evidence="6 7">
    <name type="scientific">Stecheria intestinalis</name>
    <dbReference type="NCBI Taxonomy" id="2606630"/>
    <lineage>
        <taxon>Bacteria</taxon>
        <taxon>Bacillati</taxon>
        <taxon>Bacillota</taxon>
        <taxon>Erysipelotrichia</taxon>
        <taxon>Erysipelotrichales</taxon>
        <taxon>Erysipelotrichaceae</taxon>
        <taxon>Stecheria</taxon>
    </lineage>
</organism>
<dbReference type="EMBL" id="VUMN01000035">
    <property type="protein sequence ID" value="MSS59523.1"/>
    <property type="molecule type" value="Genomic_DNA"/>
</dbReference>
<feature type="transmembrane region" description="Helical" evidence="5">
    <location>
        <begin position="416"/>
        <end position="439"/>
    </location>
</feature>
<dbReference type="PANTHER" id="PTHR43424:SF1">
    <property type="entry name" value="LOCUS PUTATIVE PROTEIN 1-RELATED"/>
    <property type="match status" value="1"/>
</dbReference>
<sequence>MKKVKSLKVNVVLNTIKTLMNIIFPLITFPYVTRILGVNNIGKVNYAQSIVSYFSLIAALGITTYATREGSSIRDDKNKLGTFANQVFSINVLTSCIAYVALFICIAFIPQFHNYSLIILILSLTIIATTLGIDWVNNIFEDFYYITVRSIFVQIINLILLFIFIHQQTDFYKYAFLIVFTQMITAVMNFVYCRRYCKIRLTKRLNLSKHLKPMLVLFANNVAVTIYCSADQTMLGLMSGDYYVGLYAVAVKVYSMIRSLISSVFTVCIPRLSTYAGKNQMDKFLHLINSIFSCLLIIVIPMSVGLICLAKPIVIVLSGVNYIDAIPTLQILSVALDFAIFGGIVTNCINIPLKRENTNLVATSIAAIANIALNIIAIGIMQQNGAAITTALAEAIVTIICFLVHRDTINFFKFSLFWKQLIESLLGGFLAFAVCRIVSLFISHNLLICLFSFVIFSSLYLLLLLLFKEKYVYSIFNFIRKRNIK</sequence>
<dbReference type="RefSeq" id="WP_154505778.1">
    <property type="nucleotide sequence ID" value="NZ_VUMN01000035.1"/>
</dbReference>
<proteinExistence type="predicted"/>
<reference evidence="6 7" key="1">
    <citation type="submission" date="2019-08" db="EMBL/GenBank/DDBJ databases">
        <title>In-depth cultivation of the pig gut microbiome towards novel bacterial diversity and tailored functional studies.</title>
        <authorList>
            <person name="Wylensek D."/>
            <person name="Hitch T.C.A."/>
            <person name="Clavel T."/>
        </authorList>
    </citation>
    <scope>NUCLEOTIDE SEQUENCE [LARGE SCALE GENOMIC DNA]</scope>
    <source>
        <strain evidence="6 7">Oil+RF-744-GAM-WT-6</strain>
    </source>
</reference>
<feature type="transmembrane region" description="Helical" evidence="5">
    <location>
        <begin position="445"/>
        <end position="467"/>
    </location>
</feature>